<feature type="region of interest" description="Disordered" evidence="7">
    <location>
        <begin position="590"/>
        <end position="616"/>
    </location>
</feature>
<dbReference type="OrthoDB" id="8904098at2759"/>
<dbReference type="EMBL" id="BSXU01002401">
    <property type="protein sequence ID" value="GMG37199.1"/>
    <property type="molecule type" value="Genomic_DNA"/>
</dbReference>
<feature type="transmembrane region" description="Helical" evidence="8">
    <location>
        <begin position="272"/>
        <end position="292"/>
    </location>
</feature>
<keyword evidence="4 8" id="KW-1133">Transmembrane helix</keyword>
<evidence type="ECO:0000256" key="2">
    <source>
        <dbReference type="ARBA" id="ARBA00005982"/>
    </source>
</evidence>
<evidence type="ECO:0000256" key="3">
    <source>
        <dbReference type="ARBA" id="ARBA00022692"/>
    </source>
</evidence>
<dbReference type="Gene3D" id="1.20.1250.20">
    <property type="entry name" value="MFS general substrate transporter like domains"/>
    <property type="match status" value="1"/>
</dbReference>
<dbReference type="Proteomes" id="UP001165063">
    <property type="component" value="Unassembled WGS sequence"/>
</dbReference>
<dbReference type="GO" id="GO:0022857">
    <property type="term" value="F:transmembrane transporter activity"/>
    <property type="evidence" value="ECO:0007669"/>
    <property type="project" value="InterPro"/>
</dbReference>
<dbReference type="AlphaFoldDB" id="A0A9W7DKQ8"/>
<dbReference type="PROSITE" id="PS01023">
    <property type="entry name" value="PTR2_2"/>
    <property type="match status" value="1"/>
</dbReference>
<feature type="compositionally biased region" description="Basic and acidic residues" evidence="7">
    <location>
        <begin position="590"/>
        <end position="599"/>
    </location>
</feature>
<dbReference type="GO" id="GO:0016020">
    <property type="term" value="C:membrane"/>
    <property type="evidence" value="ECO:0007669"/>
    <property type="project" value="UniProtKB-SubCell"/>
</dbReference>
<feature type="transmembrane region" description="Helical" evidence="8">
    <location>
        <begin position="441"/>
        <end position="462"/>
    </location>
</feature>
<keyword evidence="3 6" id="KW-0812">Transmembrane</keyword>
<evidence type="ECO:0000256" key="7">
    <source>
        <dbReference type="SAM" id="MobiDB-lite"/>
    </source>
</evidence>
<gene>
    <name evidence="9" type="ORF">Amon01_000477200</name>
</gene>
<evidence type="ECO:0000313" key="9">
    <source>
        <dbReference type="EMBL" id="GMG37199.1"/>
    </source>
</evidence>
<feature type="transmembrane region" description="Helical" evidence="8">
    <location>
        <begin position="128"/>
        <end position="148"/>
    </location>
</feature>
<feature type="transmembrane region" description="Helical" evidence="8">
    <location>
        <begin position="552"/>
        <end position="571"/>
    </location>
</feature>
<name>A0A9W7DKQ8_AMBMO</name>
<keyword evidence="5 8" id="KW-0472">Membrane</keyword>
<dbReference type="InterPro" id="IPR018456">
    <property type="entry name" value="PTR2_symporter_CS"/>
</dbReference>
<evidence type="ECO:0000256" key="4">
    <source>
        <dbReference type="ARBA" id="ARBA00022989"/>
    </source>
</evidence>
<organism evidence="9 10">
    <name type="scientific">Ambrosiozyma monospora</name>
    <name type="common">Yeast</name>
    <name type="synonym">Endomycopsis monosporus</name>
    <dbReference type="NCBI Taxonomy" id="43982"/>
    <lineage>
        <taxon>Eukaryota</taxon>
        <taxon>Fungi</taxon>
        <taxon>Dikarya</taxon>
        <taxon>Ascomycota</taxon>
        <taxon>Saccharomycotina</taxon>
        <taxon>Pichiomycetes</taxon>
        <taxon>Pichiales</taxon>
        <taxon>Pichiaceae</taxon>
        <taxon>Ambrosiozyma</taxon>
    </lineage>
</organism>
<evidence type="ECO:0000313" key="10">
    <source>
        <dbReference type="Proteomes" id="UP001165063"/>
    </source>
</evidence>
<evidence type="ECO:0000256" key="1">
    <source>
        <dbReference type="ARBA" id="ARBA00004141"/>
    </source>
</evidence>
<reference evidence="9" key="1">
    <citation type="submission" date="2023-04" db="EMBL/GenBank/DDBJ databases">
        <title>Ambrosiozyma monospora NBRC 1965.</title>
        <authorList>
            <person name="Ichikawa N."/>
            <person name="Sato H."/>
            <person name="Tonouchi N."/>
        </authorList>
    </citation>
    <scope>NUCLEOTIDE SEQUENCE</scope>
    <source>
        <strain evidence="9">NBRC 1965</strain>
    </source>
</reference>
<evidence type="ECO:0000256" key="8">
    <source>
        <dbReference type="SAM" id="Phobius"/>
    </source>
</evidence>
<dbReference type="InterPro" id="IPR036259">
    <property type="entry name" value="MFS_trans_sf"/>
</dbReference>
<feature type="transmembrane region" description="Helical" evidence="8">
    <location>
        <begin position="408"/>
        <end position="429"/>
    </location>
</feature>
<dbReference type="PANTHER" id="PTHR11654">
    <property type="entry name" value="OLIGOPEPTIDE TRANSPORTER-RELATED"/>
    <property type="match status" value="1"/>
</dbReference>
<keyword evidence="6" id="KW-0813">Transport</keyword>
<accession>A0A9W7DKQ8</accession>
<feature type="transmembrane region" description="Helical" evidence="8">
    <location>
        <begin position="523"/>
        <end position="546"/>
    </location>
</feature>
<proteinExistence type="inferred from homology"/>
<comment type="caution">
    <text evidence="9">The sequence shown here is derived from an EMBL/GenBank/DDBJ whole genome shotgun (WGS) entry which is preliminary data.</text>
</comment>
<feature type="transmembrane region" description="Helical" evidence="8">
    <location>
        <begin position="247"/>
        <end position="266"/>
    </location>
</feature>
<protein>
    <submittedName>
        <fullName evidence="9">Unnamed protein product</fullName>
    </submittedName>
</protein>
<dbReference type="Pfam" id="PF00854">
    <property type="entry name" value="PTR2"/>
    <property type="match status" value="1"/>
</dbReference>
<feature type="transmembrane region" description="Helical" evidence="8">
    <location>
        <begin position="187"/>
        <end position="205"/>
    </location>
</feature>
<sequence>MSSSPAETGSLKKNLSHRVTEAFEISDDVDSLDRELIPEYADEFNPEGLYVALPEDKSKFRSVKGHINKLAFLMMLVELAERASYYGTSNVLTNFIMRPLPDGSTTGSTHTANTSAGALGLGLQPANAVTTLLTFLAYVAPLFGGYIADSKLGRYKATMIGVWIGLLSHILFIIAGLPPVIKHGKAALAPTILGILSLAVGTGFIKPNLLPLLLDQYEYRTNVLKKLPSGEVVLVDRDRTMDSITMLFYWFINVGAFFQLATSYAARDVGYWLAFLTPGLMYLIVCVVMLLLGPHIYHPPPTGSILGDVCKVLSVCCKGNFIQRLKNHQFFQHAYPENMKARGQLYFNKKKQTPITWSKQDVKDYHSTFIQSGMFLYWVIFNLNDNGLGAALNAQAGAMTTKNVPNDLFNNFNPLVIIFLIPVLDKLVYPLLEKIGWRVNAVQKIFLGFFFGAITSMVSAIIQWRIYKTSPCGYQASTCDSVSPISAWVEVSVYGLAAVGECFCMTKGYEIAYARAPKNAKSLVMALFLLMNAFASAIVEIITPSLEDPNLIWPFTALAVIGFIFAVAFLIQYWNLEKIMTLEDIERERAAQDSKKENDEQSDSLLEGPVDVEKKL</sequence>
<dbReference type="SUPFAM" id="SSF103473">
    <property type="entry name" value="MFS general substrate transporter"/>
    <property type="match status" value="1"/>
</dbReference>
<evidence type="ECO:0000256" key="6">
    <source>
        <dbReference type="RuleBase" id="RU003755"/>
    </source>
</evidence>
<evidence type="ECO:0000256" key="5">
    <source>
        <dbReference type="ARBA" id="ARBA00023136"/>
    </source>
</evidence>
<feature type="transmembrane region" description="Helical" evidence="8">
    <location>
        <begin position="160"/>
        <end position="181"/>
    </location>
</feature>
<dbReference type="GO" id="GO:0006857">
    <property type="term" value="P:oligopeptide transport"/>
    <property type="evidence" value="ECO:0007669"/>
    <property type="project" value="InterPro"/>
</dbReference>
<dbReference type="InterPro" id="IPR000109">
    <property type="entry name" value="POT_fam"/>
</dbReference>
<comment type="similarity">
    <text evidence="2 6">Belongs to the major facilitator superfamily. Proton-dependent oligopeptide transporter (POT/PTR) (TC 2.A.17) family.</text>
</comment>
<comment type="subcellular location">
    <subcellularLocation>
        <location evidence="1 6">Membrane</location>
        <topology evidence="1 6">Multi-pass membrane protein</topology>
    </subcellularLocation>
</comment>
<keyword evidence="10" id="KW-1185">Reference proteome</keyword>